<dbReference type="Gene3D" id="1.10.8.430">
    <property type="entry name" value="Helical domain of apoptotic protease-activating factors"/>
    <property type="match status" value="1"/>
</dbReference>
<keyword evidence="12" id="KW-1185">Reference proteome</keyword>
<dbReference type="Pfam" id="PF23559">
    <property type="entry name" value="WHD_DRP"/>
    <property type="match status" value="1"/>
</dbReference>
<feature type="domain" description="Disease resistance protein winged helix" evidence="9">
    <location>
        <begin position="478"/>
        <end position="553"/>
    </location>
</feature>
<protein>
    <recommendedName>
        <fullName evidence="13">NB-ARC domain-containing protein</fullName>
    </recommendedName>
</protein>
<dbReference type="Gene3D" id="1.10.10.10">
    <property type="entry name" value="Winged helix-like DNA-binding domain superfamily/Winged helix DNA-binding domain"/>
    <property type="match status" value="1"/>
</dbReference>
<evidence type="ECO:0000259" key="9">
    <source>
        <dbReference type="Pfam" id="PF23559"/>
    </source>
</evidence>
<evidence type="ECO:0008006" key="13">
    <source>
        <dbReference type="Google" id="ProtNLM"/>
    </source>
</evidence>
<dbReference type="OMA" id="EQKQHMV"/>
<dbReference type="InterPro" id="IPR058922">
    <property type="entry name" value="WHD_DRP"/>
</dbReference>
<evidence type="ECO:0000256" key="2">
    <source>
        <dbReference type="ARBA" id="ARBA00022614"/>
    </source>
</evidence>
<dbReference type="Pfam" id="PF00931">
    <property type="entry name" value="NB-ARC"/>
    <property type="match status" value="1"/>
</dbReference>
<dbReference type="GO" id="GO:0005524">
    <property type="term" value="F:ATP binding"/>
    <property type="evidence" value="ECO:0007669"/>
    <property type="project" value="UniProtKB-KW"/>
</dbReference>
<keyword evidence="3" id="KW-0677">Repeat</keyword>
<dbReference type="InterPro" id="IPR032675">
    <property type="entry name" value="LRR_dom_sf"/>
</dbReference>
<dbReference type="InterPro" id="IPR002182">
    <property type="entry name" value="NB-ARC"/>
</dbReference>
<dbReference type="Pfam" id="PF18052">
    <property type="entry name" value="Rx_N"/>
    <property type="match status" value="1"/>
</dbReference>
<dbReference type="InterPro" id="IPR001611">
    <property type="entry name" value="Leu-rich_rpt"/>
</dbReference>
<dbReference type="SUPFAM" id="SSF52540">
    <property type="entry name" value="P-loop containing nucleoside triphosphate hydrolases"/>
    <property type="match status" value="1"/>
</dbReference>
<dbReference type="InterPro" id="IPR041118">
    <property type="entry name" value="Rx_N"/>
</dbReference>
<feature type="domain" description="R13L1/DRL21-like LRR repeat region" evidence="10">
    <location>
        <begin position="735"/>
        <end position="856"/>
    </location>
</feature>
<reference evidence="11" key="2">
    <citation type="submission" date="2013-04" db="UniProtKB">
        <authorList>
            <consortium name="EnsemblPlants"/>
        </authorList>
    </citation>
    <scope>IDENTIFICATION</scope>
</reference>
<dbReference type="EnsemblPlants" id="OB12G15440.1">
    <property type="protein sequence ID" value="OB12G15440.1"/>
    <property type="gene ID" value="OB12G15440"/>
</dbReference>
<dbReference type="STRING" id="4533.J3NC36"/>
<dbReference type="Gramene" id="OB12G15440.1">
    <property type="protein sequence ID" value="OB12G15440.1"/>
    <property type="gene ID" value="OB12G15440"/>
</dbReference>
<sequence length="1325" mass="150032">MANSAAAVFAGKSVAAPVIKEIITKGLSYLEGYFSTETVEGMKSKLQRGMPKIQAVLNVVSVDQIQIKSRSSDLDAWFWQLRDAVEEAEDAIDELEYYELEERAKDDRVSDWGSPFAKMKHKVVKSVKHVGVLDKTVKQLTHHGTIKRLKKAMEGLDRVAEDITGILAVTEYLKGATSINRNQLQNDLMSNDRETGSMLATTKFVGRESEKSRIVEWLTKNVPVDQTEIMLSVNYVPIFSIVGHGGMGKTTLAQSICQHDEVVKNFKIIWITVSNIFNAESVTRKILESATGDEPSAKHLDTLQKDRKEKLENAKFLLVLDDVWEDGKRSEWEKLFTPLRSGKSGSKILLTTRMTSVADIAANVMGVGRDCLMLTELSEDENIELFHHHAFSGVNLQDYMHLKLIGEKIARKLGGCPLVTKVASAHLQGNMTIEYWNSFLCKGLEHFKGTEDDIMNILKLSYNYLPTELQVCFRYCSLFHEDYRFDRKKIVQMWMGSGIISQAESDTLTLEDIGELFLAQLTRKSFFDIKCITYDGRKDREYYVMHDLMHELARSVSSGECTRMSDPATVKDLQDTVRHLSIPGIHKFSVEEIKKISKFKNLRSIIIDAYSVIHKDKLSALQKIVESSKSLWLFYSGLTTTFYFSSKFGRLKHLRYIYISNISPKGICSIINLYHLMVLYCGSFFLRETKQIRCLGNLYRLRHVNVLGEFPVIRLEAIQELSNYQLYRMEGNKMSSIRNLHCLRKLHVRGLENIENQEEAINAKLNEKCHLSSLSLQWSTSTDARNKADETVLHHLEPHPNIRELRISGYKGCSAPFWIEELTVINLTSLALDKCSNWEQLPSLVGLLFLKLLLLDDLPKLQQIGEQSPMPSSNDIKLILPPSLETLDIKKCLELQELTLLPPSLVSFKIEEVNWTKLPRILNLCGEGNGTRLSQLRSVMITKCPCLTSLEGSFFEQKQYMGALYSLDIRRCLQLESVPIPFEEMNELTYLRIVDCPRLRASREAGEMFLSSSLKCLTAEVFSRSLTSIELNGCENLSSLGGLGSLPSLLALEIRRCGKLTEVGSSRTPHPSGGEEVCPVDFDSKTSLRICWLKIDVPSLLLVELIKSFCHTEHLRIDDASEMESLLADRWLLQNRQSLEELFIMRVGSLELLPPNMRDISFLRCLHLYDATQLRSLPHLPSCLHDLKLSGVGQLNSLPDLPNSLKKLDLSGANQLRSLPDLPSCLEELELSDVGQLNSFPDLPSSLRKICIWNCDSDLEKKFAKLRSSERNKISHILRVRIGTSIHSPSQLVALFNGVNFTALALLKKFTYCLLVAVKSIRPLI</sequence>
<dbReference type="InterPro" id="IPR042197">
    <property type="entry name" value="Apaf_helical"/>
</dbReference>
<dbReference type="PRINTS" id="PR00364">
    <property type="entry name" value="DISEASERSIST"/>
</dbReference>
<keyword evidence="4" id="KW-0547">Nucleotide-binding</keyword>
<dbReference type="GO" id="GO:0051707">
    <property type="term" value="P:response to other organism"/>
    <property type="evidence" value="ECO:0007669"/>
    <property type="project" value="UniProtKB-ARBA"/>
</dbReference>
<name>J3NC36_ORYBR</name>
<dbReference type="PROSITE" id="PS51450">
    <property type="entry name" value="LRR"/>
    <property type="match status" value="1"/>
</dbReference>
<comment type="similarity">
    <text evidence="1">Belongs to the disease resistance NB-LRR family.</text>
</comment>
<evidence type="ECO:0000256" key="5">
    <source>
        <dbReference type="ARBA" id="ARBA00022821"/>
    </source>
</evidence>
<evidence type="ECO:0000259" key="10">
    <source>
        <dbReference type="Pfam" id="PF25019"/>
    </source>
</evidence>
<keyword evidence="5" id="KW-0611">Plant defense</keyword>
<evidence type="ECO:0000259" key="7">
    <source>
        <dbReference type="Pfam" id="PF00931"/>
    </source>
</evidence>
<evidence type="ECO:0000256" key="3">
    <source>
        <dbReference type="ARBA" id="ARBA00022737"/>
    </source>
</evidence>
<feature type="domain" description="Disease resistance N-terminal" evidence="8">
    <location>
        <begin position="33"/>
        <end position="109"/>
    </location>
</feature>
<dbReference type="Gene3D" id="3.40.50.300">
    <property type="entry name" value="P-loop containing nucleotide triphosphate hydrolases"/>
    <property type="match status" value="1"/>
</dbReference>
<dbReference type="GO" id="GO:0006952">
    <property type="term" value="P:defense response"/>
    <property type="evidence" value="ECO:0007669"/>
    <property type="project" value="UniProtKB-KW"/>
</dbReference>
<dbReference type="SUPFAM" id="SSF52058">
    <property type="entry name" value="L domain-like"/>
    <property type="match status" value="2"/>
</dbReference>
<evidence type="ECO:0000256" key="6">
    <source>
        <dbReference type="ARBA" id="ARBA00022840"/>
    </source>
</evidence>
<dbReference type="HOGENOM" id="CLU_000837_8_8_1"/>
<reference evidence="11" key="1">
    <citation type="journal article" date="2013" name="Nat. Commun.">
        <title>Whole-genome sequencing of Oryza brachyantha reveals mechanisms underlying Oryza genome evolution.</title>
        <authorList>
            <person name="Chen J."/>
            <person name="Huang Q."/>
            <person name="Gao D."/>
            <person name="Wang J."/>
            <person name="Lang Y."/>
            <person name="Liu T."/>
            <person name="Li B."/>
            <person name="Bai Z."/>
            <person name="Luis Goicoechea J."/>
            <person name="Liang C."/>
            <person name="Chen C."/>
            <person name="Zhang W."/>
            <person name="Sun S."/>
            <person name="Liao Y."/>
            <person name="Zhang X."/>
            <person name="Yang L."/>
            <person name="Song C."/>
            <person name="Wang M."/>
            <person name="Shi J."/>
            <person name="Liu G."/>
            <person name="Liu J."/>
            <person name="Zhou H."/>
            <person name="Zhou W."/>
            <person name="Yu Q."/>
            <person name="An N."/>
            <person name="Chen Y."/>
            <person name="Cai Q."/>
            <person name="Wang B."/>
            <person name="Liu B."/>
            <person name="Min J."/>
            <person name="Huang Y."/>
            <person name="Wu H."/>
            <person name="Li Z."/>
            <person name="Zhang Y."/>
            <person name="Yin Y."/>
            <person name="Song W."/>
            <person name="Jiang J."/>
            <person name="Jackson S.A."/>
            <person name="Wing R.A."/>
            <person name="Wang J."/>
            <person name="Chen M."/>
        </authorList>
    </citation>
    <scope>NUCLEOTIDE SEQUENCE [LARGE SCALE GENOMIC DNA]</scope>
    <source>
        <strain evidence="11">cv. IRGC 101232</strain>
    </source>
</reference>
<dbReference type="Gene3D" id="3.80.10.10">
    <property type="entry name" value="Ribonuclease Inhibitor"/>
    <property type="match status" value="3"/>
</dbReference>
<keyword evidence="6" id="KW-0067">ATP-binding</keyword>
<dbReference type="PANTHER" id="PTHR36766">
    <property type="entry name" value="PLANT BROAD-SPECTRUM MILDEW RESISTANCE PROTEIN RPW8"/>
    <property type="match status" value="1"/>
</dbReference>
<dbReference type="Pfam" id="PF25019">
    <property type="entry name" value="LRR_R13L1-DRL21"/>
    <property type="match status" value="1"/>
</dbReference>
<dbReference type="Gene3D" id="1.20.5.4130">
    <property type="match status" value="1"/>
</dbReference>
<evidence type="ECO:0000313" key="11">
    <source>
        <dbReference type="EnsemblPlants" id="OB12G15440.1"/>
    </source>
</evidence>
<dbReference type="InterPro" id="IPR036388">
    <property type="entry name" value="WH-like_DNA-bd_sf"/>
</dbReference>
<accession>J3NC36</accession>
<evidence type="ECO:0000256" key="4">
    <source>
        <dbReference type="ARBA" id="ARBA00022741"/>
    </source>
</evidence>
<dbReference type="InterPro" id="IPR027417">
    <property type="entry name" value="P-loop_NTPase"/>
</dbReference>
<dbReference type="eggNOG" id="KOG4658">
    <property type="taxonomic scope" value="Eukaryota"/>
</dbReference>
<dbReference type="InterPro" id="IPR056789">
    <property type="entry name" value="LRR_R13L1-DRL21"/>
</dbReference>
<evidence type="ECO:0000256" key="1">
    <source>
        <dbReference type="ARBA" id="ARBA00008894"/>
    </source>
</evidence>
<dbReference type="PANTHER" id="PTHR36766:SF64">
    <property type="entry name" value="OS12G0206100 PROTEIN"/>
    <property type="match status" value="1"/>
</dbReference>
<evidence type="ECO:0000313" key="12">
    <source>
        <dbReference type="Proteomes" id="UP000006038"/>
    </source>
</evidence>
<keyword evidence="2" id="KW-0433">Leucine-rich repeat</keyword>
<feature type="domain" description="NB-ARC" evidence="7">
    <location>
        <begin position="234"/>
        <end position="392"/>
    </location>
</feature>
<dbReference type="Proteomes" id="UP000006038">
    <property type="component" value="Chromosome 12"/>
</dbReference>
<dbReference type="GO" id="GO:0043531">
    <property type="term" value="F:ADP binding"/>
    <property type="evidence" value="ECO:0007669"/>
    <property type="project" value="InterPro"/>
</dbReference>
<organism evidence="11">
    <name type="scientific">Oryza brachyantha</name>
    <name type="common">malo sina</name>
    <dbReference type="NCBI Taxonomy" id="4533"/>
    <lineage>
        <taxon>Eukaryota</taxon>
        <taxon>Viridiplantae</taxon>
        <taxon>Streptophyta</taxon>
        <taxon>Embryophyta</taxon>
        <taxon>Tracheophyta</taxon>
        <taxon>Spermatophyta</taxon>
        <taxon>Magnoliopsida</taxon>
        <taxon>Liliopsida</taxon>
        <taxon>Poales</taxon>
        <taxon>Poaceae</taxon>
        <taxon>BOP clade</taxon>
        <taxon>Oryzoideae</taxon>
        <taxon>Oryzeae</taxon>
        <taxon>Oryzinae</taxon>
        <taxon>Oryza</taxon>
    </lineage>
</organism>
<proteinExistence type="inferred from homology"/>
<evidence type="ECO:0000259" key="8">
    <source>
        <dbReference type="Pfam" id="PF18052"/>
    </source>
</evidence>